<dbReference type="SUPFAM" id="SSF54862">
    <property type="entry name" value="4Fe-4S ferredoxins"/>
    <property type="match status" value="1"/>
</dbReference>
<dbReference type="RefSeq" id="WP_014245462.1">
    <property type="nucleotide sequence ID" value="NC_016620.1"/>
</dbReference>
<dbReference type="Gene3D" id="3.30.70.20">
    <property type="match status" value="1"/>
</dbReference>
<dbReference type="EMBL" id="FQ312005">
    <property type="protein sequence ID" value="CBW27688.1"/>
    <property type="molecule type" value="Genomic_DNA"/>
</dbReference>
<gene>
    <name evidence="1" type="primary">fdxD</name>
    <name evidence="1" type="ordered locus">BMS_2918</name>
</gene>
<sequence length="77" mass="8454">MADKSAKWDLNVSGKFYVDDQCIACDACIMEAEDFFEMNDDDGHAFVKKQPSNDEELELCNSALEACPVEAIGADGE</sequence>
<proteinExistence type="predicted"/>
<dbReference type="AlphaFoldDB" id="E1WYP8"/>
<reference evidence="2" key="1">
    <citation type="journal article" date="2013" name="ISME J.">
        <title>A small predatory core genome in the divergent marine Bacteriovorax marinus SJ and the terrestrial Bdellovibrio bacteriovorus.</title>
        <authorList>
            <person name="Crossman L.C."/>
            <person name="Chen H."/>
            <person name="Cerdeno-Tarraga A.M."/>
            <person name="Brooks K."/>
            <person name="Quail M.A."/>
            <person name="Pineiro S.A."/>
            <person name="Hobley L."/>
            <person name="Sockett R.E."/>
            <person name="Bentley S.D."/>
            <person name="Parkhill J."/>
            <person name="Williams H.N."/>
            <person name="Stine O.C."/>
        </authorList>
    </citation>
    <scope>NUCLEOTIDE SEQUENCE [LARGE SCALE GENOMIC DNA]</scope>
    <source>
        <strain evidence="2">ATCC BAA-682 / DSM 15412 / SJ</strain>
    </source>
</reference>
<dbReference type="STRING" id="862908.BMS_2918"/>
<dbReference type="OrthoDB" id="5295654at2"/>
<evidence type="ECO:0000313" key="2">
    <source>
        <dbReference type="Proteomes" id="UP000008963"/>
    </source>
</evidence>
<dbReference type="KEGG" id="bmx:BMS_2918"/>
<dbReference type="PATRIC" id="fig|862908.3.peg.2790"/>
<accession>E1WYP8</accession>
<organism evidence="1 2">
    <name type="scientific">Halobacteriovorax marinus (strain ATCC BAA-682 / DSM 15412 / SJ)</name>
    <name type="common">Bacteriovorax marinus</name>
    <dbReference type="NCBI Taxonomy" id="862908"/>
    <lineage>
        <taxon>Bacteria</taxon>
        <taxon>Pseudomonadati</taxon>
        <taxon>Bdellovibrionota</taxon>
        <taxon>Bacteriovoracia</taxon>
        <taxon>Bacteriovoracales</taxon>
        <taxon>Halobacteriovoraceae</taxon>
        <taxon>Halobacteriovorax</taxon>
    </lineage>
</organism>
<evidence type="ECO:0000313" key="1">
    <source>
        <dbReference type="EMBL" id="CBW27688.1"/>
    </source>
</evidence>
<name>E1WYP8_HALMS</name>
<dbReference type="Proteomes" id="UP000008963">
    <property type="component" value="Chromosome"/>
</dbReference>
<protein>
    <submittedName>
        <fullName evidence="1">Ferredoxin</fullName>
    </submittedName>
</protein>
<dbReference type="Pfam" id="PF13370">
    <property type="entry name" value="Fer4_13"/>
    <property type="match status" value="1"/>
</dbReference>
<keyword evidence="2" id="KW-1185">Reference proteome</keyword>
<dbReference type="HOGENOM" id="CLU_139698_6_4_7"/>
<dbReference type="eggNOG" id="COG1141">
    <property type="taxonomic scope" value="Bacteria"/>
</dbReference>